<feature type="signal peptide" evidence="3">
    <location>
        <begin position="1"/>
        <end position="15"/>
    </location>
</feature>
<feature type="transmembrane region" description="Helical" evidence="2">
    <location>
        <begin position="232"/>
        <end position="255"/>
    </location>
</feature>
<keyword evidence="2" id="KW-0812">Transmembrane</keyword>
<evidence type="ECO:0000313" key="5">
    <source>
        <dbReference type="Proteomes" id="UP000186583"/>
    </source>
</evidence>
<gene>
    <name evidence="4" type="ORF">CCHL11_09395</name>
</gene>
<proteinExistence type="predicted"/>
<feature type="chain" id="PRO_5012457874" evidence="3">
    <location>
        <begin position="16"/>
        <end position="364"/>
    </location>
</feature>
<dbReference type="Proteomes" id="UP000186583">
    <property type="component" value="Unassembled WGS sequence"/>
</dbReference>
<keyword evidence="5" id="KW-1185">Reference proteome</keyword>
<evidence type="ECO:0000256" key="1">
    <source>
        <dbReference type="SAM" id="MobiDB-lite"/>
    </source>
</evidence>
<keyword evidence="2" id="KW-1133">Transmembrane helix</keyword>
<keyword evidence="3" id="KW-0732">Signal</keyword>
<feature type="region of interest" description="Disordered" evidence="1">
    <location>
        <begin position="265"/>
        <end position="287"/>
    </location>
</feature>
<evidence type="ECO:0000313" key="4">
    <source>
        <dbReference type="EMBL" id="OLN81072.1"/>
    </source>
</evidence>
<dbReference type="OrthoDB" id="4148662at2759"/>
<protein>
    <submittedName>
        <fullName evidence="4">Uncharacterized protein</fullName>
    </submittedName>
</protein>
<keyword evidence="2" id="KW-0472">Membrane</keyword>
<feature type="region of interest" description="Disordered" evidence="1">
    <location>
        <begin position="171"/>
        <end position="195"/>
    </location>
</feature>
<evidence type="ECO:0000256" key="3">
    <source>
        <dbReference type="SAM" id="SignalP"/>
    </source>
</evidence>
<feature type="compositionally biased region" description="Polar residues" evidence="1">
    <location>
        <begin position="171"/>
        <end position="181"/>
    </location>
</feature>
<evidence type="ECO:0000256" key="2">
    <source>
        <dbReference type="SAM" id="Phobius"/>
    </source>
</evidence>
<accession>A0A1Q8R9N5</accession>
<sequence length="364" mass="38804">MRSFVVIVAASLVAANQYEQCYFDAGYVGPRSLLPCLSKNETETGVSWCCMAGHNCVNNACYDAKSGMTYQYGCNDPTYKDPHCPIKGGLDRAKSPWVGLVQCSTTNEGQLKYWACNHPDTCGAYCPTVPERPQETQSAWPWEIQPLPPVQGCDELGARVLALYAPSVLSSTGEVPSTYTPGTDKPSPTRPSQRIDATTASVTFTMTASEIASATPTPTAGNESDSSSMSNAAIAGIAVSASAVVVFFLLSAFFLMRRRRALQDDDMAPRSSNETHQGPVVSELPDEKCNLMNPNTLTNVSDGVQKGPGSVLSVGASTPSPMSTPRTPGTPFHAQAPYATHAELSDDARVIHELPAINERAEVA</sequence>
<dbReference type="AlphaFoldDB" id="A0A1Q8R9N5"/>
<comment type="caution">
    <text evidence="4">The sequence shown here is derived from an EMBL/GenBank/DDBJ whole genome shotgun (WGS) entry which is preliminary data.</text>
</comment>
<reference evidence="4 5" key="1">
    <citation type="submission" date="2016-11" db="EMBL/GenBank/DDBJ databases">
        <title>Draft Genome Assembly of Colletotrichum chlorophyti a pathogen of herbaceous plants.</title>
        <authorList>
            <person name="Gan P."/>
            <person name="Narusaka M."/>
            <person name="Tsushima A."/>
            <person name="Narusaka Y."/>
            <person name="Takano Y."/>
            <person name="Shirasu K."/>
        </authorList>
    </citation>
    <scope>NUCLEOTIDE SEQUENCE [LARGE SCALE GENOMIC DNA]</scope>
    <source>
        <strain evidence="4 5">NTL11</strain>
    </source>
</reference>
<dbReference type="EMBL" id="MPGH01000265">
    <property type="protein sequence ID" value="OLN81072.1"/>
    <property type="molecule type" value="Genomic_DNA"/>
</dbReference>
<name>A0A1Q8R9N5_9PEZI</name>
<organism evidence="4 5">
    <name type="scientific">Colletotrichum chlorophyti</name>
    <dbReference type="NCBI Taxonomy" id="708187"/>
    <lineage>
        <taxon>Eukaryota</taxon>
        <taxon>Fungi</taxon>
        <taxon>Dikarya</taxon>
        <taxon>Ascomycota</taxon>
        <taxon>Pezizomycotina</taxon>
        <taxon>Sordariomycetes</taxon>
        <taxon>Hypocreomycetidae</taxon>
        <taxon>Glomerellales</taxon>
        <taxon>Glomerellaceae</taxon>
        <taxon>Colletotrichum</taxon>
    </lineage>
</organism>